<proteinExistence type="predicted"/>
<keyword evidence="2" id="KW-1185">Reference proteome</keyword>
<comment type="caution">
    <text evidence="1">The sequence shown here is derived from an EMBL/GenBank/DDBJ whole genome shotgun (WGS) entry which is preliminary data.</text>
</comment>
<organism evidence="1 2">
    <name type="scientific">Paludibacterium paludis</name>
    <dbReference type="NCBI Taxonomy" id="1225769"/>
    <lineage>
        <taxon>Bacteria</taxon>
        <taxon>Pseudomonadati</taxon>
        <taxon>Pseudomonadota</taxon>
        <taxon>Betaproteobacteria</taxon>
        <taxon>Neisseriales</taxon>
        <taxon>Chromobacteriaceae</taxon>
        <taxon>Paludibacterium</taxon>
    </lineage>
</organism>
<name>A0A918P788_9NEIS</name>
<gene>
    <name evidence="1" type="ORF">GCM10011289_32920</name>
</gene>
<reference evidence="1" key="2">
    <citation type="submission" date="2020-09" db="EMBL/GenBank/DDBJ databases">
        <authorList>
            <person name="Sun Q."/>
            <person name="Kim S."/>
        </authorList>
    </citation>
    <scope>NUCLEOTIDE SEQUENCE</scope>
    <source>
        <strain evidence="1">KCTC 32182</strain>
    </source>
</reference>
<evidence type="ECO:0000313" key="2">
    <source>
        <dbReference type="Proteomes" id="UP000645257"/>
    </source>
</evidence>
<dbReference type="Proteomes" id="UP000645257">
    <property type="component" value="Unassembled WGS sequence"/>
</dbReference>
<dbReference type="EMBL" id="BMYX01000023">
    <property type="protein sequence ID" value="GGY26758.1"/>
    <property type="molecule type" value="Genomic_DNA"/>
</dbReference>
<dbReference type="AlphaFoldDB" id="A0A918P788"/>
<reference evidence="1" key="1">
    <citation type="journal article" date="2014" name="Int. J. Syst. Evol. Microbiol.">
        <title>Complete genome sequence of Corynebacterium casei LMG S-19264T (=DSM 44701T), isolated from a smear-ripened cheese.</title>
        <authorList>
            <consortium name="US DOE Joint Genome Institute (JGI-PGF)"/>
            <person name="Walter F."/>
            <person name="Albersmeier A."/>
            <person name="Kalinowski J."/>
            <person name="Ruckert C."/>
        </authorList>
    </citation>
    <scope>NUCLEOTIDE SEQUENCE</scope>
    <source>
        <strain evidence="1">KCTC 32182</strain>
    </source>
</reference>
<evidence type="ECO:0000313" key="1">
    <source>
        <dbReference type="EMBL" id="GGY26758.1"/>
    </source>
</evidence>
<protein>
    <submittedName>
        <fullName evidence="1">Uncharacterized protein</fullName>
    </submittedName>
</protein>
<accession>A0A918P788</accession>
<sequence length="63" mass="7171">MPQPVGKDGVAIRASRLPEARKKTIEKGKKDALTRVVEHIGYRVSRLEMKERCHKAVFLKIEA</sequence>